<evidence type="ECO:0000313" key="2">
    <source>
        <dbReference type="EMBL" id="SMQ11664.1"/>
    </source>
</evidence>
<reference evidence="3 4" key="2">
    <citation type="submission" date="2017-06" db="EMBL/GenBank/DDBJ databases">
        <authorList>
            <person name="Kim H.J."/>
            <person name="Triplett B.A."/>
        </authorList>
    </citation>
    <scope>NUCLEOTIDE SEQUENCE [LARGE SCALE GENOMIC DNA]</scope>
    <source>
        <strain evidence="3">Kingella_eburonensis</strain>
    </source>
</reference>
<feature type="transmembrane region" description="Helical" evidence="1">
    <location>
        <begin position="15"/>
        <end position="41"/>
    </location>
</feature>
<reference evidence="2" key="1">
    <citation type="submission" date="2017-05" db="EMBL/GenBank/DDBJ databases">
        <authorList>
            <person name="Song R."/>
            <person name="Chenine A.L."/>
            <person name="Ruprecht R.M."/>
        </authorList>
    </citation>
    <scope>NUCLEOTIDE SEQUENCE</scope>
    <source>
        <strain evidence="2">Kingella_eburonensis</strain>
    </source>
</reference>
<evidence type="ECO:0000313" key="3">
    <source>
        <dbReference type="EMBL" id="SNB50989.1"/>
    </source>
</evidence>
<dbReference type="AlphaFoldDB" id="A0A238TAL4"/>
<organism evidence="3 4">
    <name type="scientific">Kingella negevensis</name>
    <dbReference type="NCBI Taxonomy" id="1522312"/>
    <lineage>
        <taxon>Bacteria</taxon>
        <taxon>Pseudomonadati</taxon>
        <taxon>Pseudomonadota</taxon>
        <taxon>Betaproteobacteria</taxon>
        <taxon>Neisseriales</taxon>
        <taxon>Neisseriaceae</taxon>
        <taxon>Kingella</taxon>
    </lineage>
</organism>
<protein>
    <submittedName>
        <fullName evidence="3">Uncharacterized protein</fullName>
    </submittedName>
</protein>
<keyword evidence="1" id="KW-1133">Transmembrane helix</keyword>
<dbReference type="Proteomes" id="UP000215450">
    <property type="component" value="Unassembled WGS sequence"/>
</dbReference>
<dbReference type="EMBL" id="FXUV02000001">
    <property type="protein sequence ID" value="SNB50989.1"/>
    <property type="molecule type" value="Genomic_DNA"/>
</dbReference>
<accession>A0A238TAL4</accession>
<keyword evidence="1" id="KW-0812">Transmembrane</keyword>
<dbReference type="OrthoDB" id="6650033at2"/>
<name>A0A238TAL4_9NEIS</name>
<dbReference type="RefSeq" id="WP_095061795.1">
    <property type="nucleotide sequence ID" value="NZ_FXUV02000001.1"/>
</dbReference>
<keyword evidence="4" id="KW-1185">Reference proteome</keyword>
<sequence>MNRLKMIDWVGNGLFVLNVIAGIVPLHWAVIFAFAVCHAFLRLAYLKVEQDVQGKAEELKKIQAAMPLVRYIATLISSVIMAGILYGIGYGVQYLVQMVLH</sequence>
<evidence type="ECO:0000256" key="1">
    <source>
        <dbReference type="SAM" id="Phobius"/>
    </source>
</evidence>
<gene>
    <name evidence="3" type="ORF">KEBURONENSIS_00018</name>
</gene>
<dbReference type="EMBL" id="FXUV01000001">
    <property type="protein sequence ID" value="SMQ11664.1"/>
    <property type="molecule type" value="Genomic_DNA"/>
</dbReference>
<evidence type="ECO:0000313" key="4">
    <source>
        <dbReference type="Proteomes" id="UP000215450"/>
    </source>
</evidence>
<feature type="transmembrane region" description="Helical" evidence="1">
    <location>
        <begin position="68"/>
        <end position="92"/>
    </location>
</feature>
<proteinExistence type="predicted"/>
<keyword evidence="1" id="KW-0472">Membrane</keyword>